<dbReference type="InterPro" id="IPR013324">
    <property type="entry name" value="RNA_pol_sigma_r3/r4-like"/>
</dbReference>
<accession>A0ABT9XLH6</accession>
<feature type="domain" description="RNA polymerase sigma factor 70 region 4 type 2" evidence="8">
    <location>
        <begin position="116"/>
        <end position="167"/>
    </location>
</feature>
<sequence>MSGYSEPHSEDRLLLLEDWMEQFGSDVLNVAYGYVKNYHVAEDITQDVFLRAYTKMDSFRGQSSVRTWLLSITANRCKDYLRSWAVRHEVHSELGLEREPGGTQTEQDVVARMERDALWNLVHRLPLKYREVLLLFYQRELSTAEVAQTLGITEATARTRLHRGRTLLRQWMEAGEVEP</sequence>
<comment type="caution">
    <text evidence="9">The sequence shown here is derived from an EMBL/GenBank/DDBJ whole genome shotgun (WGS) entry which is preliminary data.</text>
</comment>
<dbReference type="InterPro" id="IPR039425">
    <property type="entry name" value="RNA_pol_sigma-70-like"/>
</dbReference>
<dbReference type="Pfam" id="PF04542">
    <property type="entry name" value="Sigma70_r2"/>
    <property type="match status" value="1"/>
</dbReference>
<evidence type="ECO:0000313" key="9">
    <source>
        <dbReference type="EMBL" id="MDQ0190608.1"/>
    </source>
</evidence>
<dbReference type="EMBL" id="JAUSTP010000021">
    <property type="protein sequence ID" value="MDQ0190608.1"/>
    <property type="molecule type" value="Genomic_DNA"/>
</dbReference>
<proteinExistence type="inferred from homology"/>
<reference evidence="9 10" key="1">
    <citation type="submission" date="2023-07" db="EMBL/GenBank/DDBJ databases">
        <title>Genomic Encyclopedia of Type Strains, Phase IV (KMG-IV): sequencing the most valuable type-strain genomes for metagenomic binning, comparative biology and taxonomic classification.</title>
        <authorList>
            <person name="Goeker M."/>
        </authorList>
    </citation>
    <scope>NUCLEOTIDE SEQUENCE [LARGE SCALE GENOMIC DNA]</scope>
    <source>
        <strain evidence="9 10">DSM 4006</strain>
    </source>
</reference>
<evidence type="ECO:0000259" key="8">
    <source>
        <dbReference type="Pfam" id="PF08281"/>
    </source>
</evidence>
<evidence type="ECO:0000256" key="3">
    <source>
        <dbReference type="ARBA" id="ARBA00023082"/>
    </source>
</evidence>
<dbReference type="Gene3D" id="1.10.10.10">
    <property type="entry name" value="Winged helix-like DNA-binding domain superfamily/Winged helix DNA-binding domain"/>
    <property type="match status" value="1"/>
</dbReference>
<evidence type="ECO:0000256" key="1">
    <source>
        <dbReference type="ARBA" id="ARBA00010641"/>
    </source>
</evidence>
<dbReference type="PANTHER" id="PTHR43133:SF60">
    <property type="entry name" value="RNA POLYMERASE SIGMA FACTOR SIGV"/>
    <property type="match status" value="1"/>
</dbReference>
<organism evidence="9 10">
    <name type="scientific">Alicyclobacillus cycloheptanicus</name>
    <dbReference type="NCBI Taxonomy" id="1457"/>
    <lineage>
        <taxon>Bacteria</taxon>
        <taxon>Bacillati</taxon>
        <taxon>Bacillota</taxon>
        <taxon>Bacilli</taxon>
        <taxon>Bacillales</taxon>
        <taxon>Alicyclobacillaceae</taxon>
        <taxon>Alicyclobacillus</taxon>
    </lineage>
</organism>
<dbReference type="PROSITE" id="PS01063">
    <property type="entry name" value="SIGMA70_ECF"/>
    <property type="match status" value="1"/>
</dbReference>
<keyword evidence="10" id="KW-1185">Reference proteome</keyword>
<evidence type="ECO:0000259" key="7">
    <source>
        <dbReference type="Pfam" id="PF04542"/>
    </source>
</evidence>
<keyword evidence="5 6" id="KW-0804">Transcription</keyword>
<dbReference type="PANTHER" id="PTHR43133">
    <property type="entry name" value="RNA POLYMERASE ECF-TYPE SIGMA FACTO"/>
    <property type="match status" value="1"/>
</dbReference>
<dbReference type="Pfam" id="PF08281">
    <property type="entry name" value="Sigma70_r4_2"/>
    <property type="match status" value="1"/>
</dbReference>
<name>A0ABT9XLH6_9BACL</name>
<dbReference type="InterPro" id="IPR013325">
    <property type="entry name" value="RNA_pol_sigma_r2"/>
</dbReference>
<protein>
    <recommendedName>
        <fullName evidence="6">RNA polymerase sigma factor</fullName>
    </recommendedName>
</protein>
<keyword evidence="2 6" id="KW-0805">Transcription regulation</keyword>
<keyword evidence="3 6" id="KW-0731">Sigma factor</keyword>
<evidence type="ECO:0000256" key="6">
    <source>
        <dbReference type="RuleBase" id="RU000716"/>
    </source>
</evidence>
<dbReference type="Proteomes" id="UP001232973">
    <property type="component" value="Unassembled WGS sequence"/>
</dbReference>
<dbReference type="SUPFAM" id="SSF88946">
    <property type="entry name" value="Sigma2 domain of RNA polymerase sigma factors"/>
    <property type="match status" value="1"/>
</dbReference>
<dbReference type="InterPro" id="IPR007627">
    <property type="entry name" value="RNA_pol_sigma70_r2"/>
</dbReference>
<dbReference type="Gene3D" id="1.10.1740.10">
    <property type="match status" value="1"/>
</dbReference>
<evidence type="ECO:0000256" key="5">
    <source>
        <dbReference type="ARBA" id="ARBA00023163"/>
    </source>
</evidence>
<dbReference type="NCBIfam" id="TIGR02937">
    <property type="entry name" value="sigma70-ECF"/>
    <property type="match status" value="1"/>
</dbReference>
<dbReference type="InterPro" id="IPR036388">
    <property type="entry name" value="WH-like_DNA-bd_sf"/>
</dbReference>
<evidence type="ECO:0000256" key="4">
    <source>
        <dbReference type="ARBA" id="ARBA00023125"/>
    </source>
</evidence>
<dbReference type="InterPro" id="IPR013249">
    <property type="entry name" value="RNA_pol_sigma70_r4_t2"/>
</dbReference>
<gene>
    <name evidence="9" type="ORF">J2S03_002475</name>
</gene>
<dbReference type="SUPFAM" id="SSF88659">
    <property type="entry name" value="Sigma3 and sigma4 domains of RNA polymerase sigma factors"/>
    <property type="match status" value="1"/>
</dbReference>
<keyword evidence="4 6" id="KW-0238">DNA-binding</keyword>
<comment type="similarity">
    <text evidence="1 6">Belongs to the sigma-70 factor family. ECF subfamily.</text>
</comment>
<feature type="domain" description="RNA polymerase sigma-70 region 2" evidence="7">
    <location>
        <begin position="21"/>
        <end position="83"/>
    </location>
</feature>
<dbReference type="InterPro" id="IPR000838">
    <property type="entry name" value="RNA_pol_sigma70_ECF_CS"/>
</dbReference>
<dbReference type="RefSeq" id="WP_274456581.1">
    <property type="nucleotide sequence ID" value="NZ_CP067097.1"/>
</dbReference>
<evidence type="ECO:0000313" key="10">
    <source>
        <dbReference type="Proteomes" id="UP001232973"/>
    </source>
</evidence>
<dbReference type="CDD" id="cd06171">
    <property type="entry name" value="Sigma70_r4"/>
    <property type="match status" value="1"/>
</dbReference>
<dbReference type="InterPro" id="IPR014284">
    <property type="entry name" value="RNA_pol_sigma-70_dom"/>
</dbReference>
<evidence type="ECO:0000256" key="2">
    <source>
        <dbReference type="ARBA" id="ARBA00023015"/>
    </source>
</evidence>